<feature type="transmembrane region" description="Helical" evidence="1">
    <location>
        <begin position="84"/>
        <end position="107"/>
    </location>
</feature>
<dbReference type="GO" id="GO:0005886">
    <property type="term" value="C:plasma membrane"/>
    <property type="evidence" value="ECO:0007669"/>
    <property type="project" value="InterPro"/>
</dbReference>
<dbReference type="GO" id="GO:0006417">
    <property type="term" value="P:regulation of translation"/>
    <property type="evidence" value="ECO:0007669"/>
    <property type="project" value="TreeGrafter"/>
</dbReference>
<feature type="domain" description="Anti-sigma K factor RskA C-terminal" evidence="2">
    <location>
        <begin position="93"/>
        <end position="216"/>
    </location>
</feature>
<accession>A3VI21</accession>
<evidence type="ECO:0000259" key="2">
    <source>
        <dbReference type="Pfam" id="PF10099"/>
    </source>
</evidence>
<protein>
    <recommendedName>
        <fullName evidence="2">Anti-sigma K factor RskA C-terminal domain-containing protein</fullName>
    </recommendedName>
</protein>
<keyword evidence="1" id="KW-0812">Transmembrane</keyword>
<dbReference type="HOGENOM" id="CLU_075065_2_0_5"/>
<keyword evidence="1" id="KW-0472">Membrane</keyword>
<dbReference type="OrthoDB" id="9816387at2"/>
<dbReference type="AlphaFoldDB" id="A3VI21"/>
<dbReference type="STRING" id="314271.RB2654_00920"/>
<dbReference type="InterPro" id="IPR018764">
    <property type="entry name" value="RskA_C"/>
</dbReference>
<proteinExistence type="predicted"/>
<keyword evidence="1" id="KW-1133">Transmembrane helix</keyword>
<organism evidence="3 4">
    <name type="scientific">Maritimibacter alkaliphilus HTCC2654</name>
    <dbReference type="NCBI Taxonomy" id="314271"/>
    <lineage>
        <taxon>Bacteria</taxon>
        <taxon>Pseudomonadati</taxon>
        <taxon>Pseudomonadota</taxon>
        <taxon>Alphaproteobacteria</taxon>
        <taxon>Rhodobacterales</taxon>
        <taxon>Roseobacteraceae</taxon>
        <taxon>Maritimibacter</taxon>
    </lineage>
</organism>
<evidence type="ECO:0000256" key="1">
    <source>
        <dbReference type="SAM" id="Phobius"/>
    </source>
</evidence>
<dbReference type="eggNOG" id="COG5343">
    <property type="taxonomic scope" value="Bacteria"/>
</dbReference>
<evidence type="ECO:0000313" key="3">
    <source>
        <dbReference type="EMBL" id="EAQ12020.1"/>
    </source>
</evidence>
<dbReference type="GO" id="GO:0016989">
    <property type="term" value="F:sigma factor antagonist activity"/>
    <property type="evidence" value="ECO:0007669"/>
    <property type="project" value="TreeGrafter"/>
</dbReference>
<comment type="caution">
    <text evidence="3">The sequence shown here is derived from an EMBL/GenBank/DDBJ whole genome shotgun (WGS) entry which is preliminary data.</text>
</comment>
<dbReference type="Pfam" id="PF10099">
    <property type="entry name" value="RskA_C"/>
    <property type="match status" value="1"/>
</dbReference>
<dbReference type="EMBL" id="AAMT01000010">
    <property type="protein sequence ID" value="EAQ12020.1"/>
    <property type="molecule type" value="Genomic_DNA"/>
</dbReference>
<evidence type="ECO:0000313" key="4">
    <source>
        <dbReference type="Proteomes" id="UP000002931"/>
    </source>
</evidence>
<dbReference type="RefSeq" id="WP_008327782.1">
    <property type="nucleotide sequence ID" value="NZ_CH902578.1"/>
</dbReference>
<dbReference type="PANTHER" id="PTHR37461">
    <property type="entry name" value="ANTI-SIGMA-K FACTOR RSKA"/>
    <property type="match status" value="1"/>
</dbReference>
<reference evidence="3 4" key="1">
    <citation type="journal article" date="2010" name="J. Bacteriol.">
        <title>Genome sequences of Pelagibaca bermudensis HTCC2601T and Maritimibacter alkaliphilus HTCC2654T, the type strains of two marine Roseobacter genera.</title>
        <authorList>
            <person name="Thrash J.C."/>
            <person name="Cho J.C."/>
            <person name="Ferriera S."/>
            <person name="Johnson J."/>
            <person name="Vergin K.L."/>
            <person name="Giovannoni S.J."/>
        </authorList>
    </citation>
    <scope>NUCLEOTIDE SEQUENCE [LARGE SCALE GENOMIC DNA]</scope>
    <source>
        <strain evidence="3 4">HTCC2654</strain>
    </source>
</reference>
<gene>
    <name evidence="3" type="ORF">RB2654_00920</name>
</gene>
<keyword evidence="4" id="KW-1185">Reference proteome</keyword>
<dbReference type="InterPro" id="IPR051474">
    <property type="entry name" value="Anti-sigma-K/W_factor"/>
</dbReference>
<name>A3VI21_9RHOB</name>
<dbReference type="PANTHER" id="PTHR37461:SF1">
    <property type="entry name" value="ANTI-SIGMA-K FACTOR RSKA"/>
    <property type="match status" value="1"/>
</dbReference>
<sequence>MTETELPEDDRALAGEYVLGLMSMDEAAAFKARLTREPRLAALVLSWQEDFAGLADEVEAVPPPAKVWRGIDRRLFAGARGPRWMLAGIPGILAAALAVMLVFFPVVTGVQPPANPVYHIDLAGDDGTLIFAAGFDGETNELFVRPESGAPDAGTVRELWLIAGDNAPVSMGVLPDAAPARLPVSQDIAAQLDGAVLAISVEPPGGSPTGAPTGPVIATGAVETL</sequence>
<dbReference type="Proteomes" id="UP000002931">
    <property type="component" value="Unassembled WGS sequence"/>
</dbReference>